<dbReference type="Gene3D" id="3.20.20.370">
    <property type="entry name" value="Glycoside hydrolase/deacetylase"/>
    <property type="match status" value="1"/>
</dbReference>
<organism evidence="5 6">
    <name type="scientific">Saccharomonospora azurea NA-128</name>
    <dbReference type="NCBI Taxonomy" id="882081"/>
    <lineage>
        <taxon>Bacteria</taxon>
        <taxon>Bacillati</taxon>
        <taxon>Actinomycetota</taxon>
        <taxon>Actinomycetes</taxon>
        <taxon>Pseudonocardiales</taxon>
        <taxon>Pseudonocardiaceae</taxon>
        <taxon>Saccharomonospora</taxon>
    </lineage>
</organism>
<dbReference type="GO" id="GO:0016810">
    <property type="term" value="F:hydrolase activity, acting on carbon-nitrogen (but not peptide) bonds"/>
    <property type="evidence" value="ECO:0007669"/>
    <property type="project" value="InterPro"/>
</dbReference>
<evidence type="ECO:0000256" key="1">
    <source>
        <dbReference type="ARBA" id="ARBA00004613"/>
    </source>
</evidence>
<evidence type="ECO:0000313" key="5">
    <source>
        <dbReference type="EMBL" id="EHY88093.1"/>
    </source>
</evidence>
<keyword evidence="5" id="KW-0119">Carbohydrate metabolism</keyword>
<dbReference type="EMBL" id="CM001466">
    <property type="protein sequence ID" value="EHY88093.1"/>
    <property type="molecule type" value="Genomic_DNA"/>
</dbReference>
<keyword evidence="5" id="KW-0858">Xylan degradation</keyword>
<proteinExistence type="predicted"/>
<keyword evidence="6" id="KW-1185">Reference proteome</keyword>
<feature type="region of interest" description="Disordered" evidence="3">
    <location>
        <begin position="27"/>
        <end position="53"/>
    </location>
</feature>
<reference evidence="5 6" key="1">
    <citation type="journal article" date="2012" name="Stand. Genomic Sci.">
        <title>Genome sequence of the soil bacterium Saccharomonospora azurea type strain (NA-128(T)).</title>
        <authorList>
            <person name="Klenk H.P."/>
            <person name="Held B."/>
            <person name="Lucas S."/>
            <person name="Lapidus A."/>
            <person name="Copeland A."/>
            <person name="Hammon N."/>
            <person name="Pitluck S."/>
            <person name="Goodwin L.A."/>
            <person name="Han C."/>
            <person name="Tapia R."/>
            <person name="Brambilla E.M."/>
            <person name="Potter G."/>
            <person name="Land M."/>
            <person name="Ivanova N."/>
            <person name="Rohde M."/>
            <person name="Goker M."/>
            <person name="Detter J.C."/>
            <person name="Kyrpides N.C."/>
            <person name="Woyke T."/>
        </authorList>
    </citation>
    <scope>NUCLEOTIDE SEQUENCE [LARGE SCALE GENOMIC DNA]</scope>
    <source>
        <strain evidence="5 6">NA-128</strain>
    </source>
</reference>
<sequence>MDLRPILILIAVASVAAGCTTHTVAPEASPHGTGVPPAALGEAPPPPGPREVGANELGVVPVLMYHRVVPDPTSVYDRTPEDFRAELQRLADEDYVPVTTAELATGRLDLPAGTHPVVLTFDDGDPSTLRMEGDAVAPDTAIGVLLEVARDNPGFRPTASVYVNEEPFGGGQAGRRALRWLVDNGFEVGNHTLGHTNLGTASPEAAEQAIAEGDALIREVVPAYEPASLALPFGVRPSPAELARSGDGYDYRAVLLVGSNPAPSPFAREFDPSAVPRIRSQGPGGPEAEFGSTVWLDRLAGSGQLYTSDGDPRRISYPRGDDTLNPEFAEAAAPY</sequence>
<dbReference type="RefSeq" id="WP_005439485.1">
    <property type="nucleotide sequence ID" value="NZ_CM001466.1"/>
</dbReference>
<accession>H8G3N5</accession>
<dbReference type="PANTHER" id="PTHR34216:SF3">
    <property type="entry name" value="POLY-BETA-1,6-N-ACETYL-D-GLUCOSAMINE N-DEACETYLASE"/>
    <property type="match status" value="1"/>
</dbReference>
<feature type="domain" description="NodB homology" evidence="4">
    <location>
        <begin position="176"/>
        <end position="240"/>
    </location>
</feature>
<dbReference type="GO" id="GO:0005576">
    <property type="term" value="C:extracellular region"/>
    <property type="evidence" value="ECO:0007669"/>
    <property type="project" value="UniProtKB-SubCell"/>
</dbReference>
<dbReference type="GO" id="GO:0016798">
    <property type="term" value="F:hydrolase activity, acting on glycosyl bonds"/>
    <property type="evidence" value="ECO:0007669"/>
    <property type="project" value="UniProtKB-KW"/>
</dbReference>
<dbReference type="OrthoDB" id="9778320at2"/>
<protein>
    <submittedName>
        <fullName evidence="5">Xylanase/chitin deacetylase</fullName>
    </submittedName>
</protein>
<dbReference type="Pfam" id="PF01522">
    <property type="entry name" value="Polysacc_deac_1"/>
    <property type="match status" value="1"/>
</dbReference>
<evidence type="ECO:0000256" key="3">
    <source>
        <dbReference type="SAM" id="MobiDB-lite"/>
    </source>
</evidence>
<dbReference type="GO" id="GO:0045493">
    <property type="term" value="P:xylan catabolic process"/>
    <property type="evidence" value="ECO:0007669"/>
    <property type="project" value="UniProtKB-KW"/>
</dbReference>
<dbReference type="Proteomes" id="UP000004705">
    <property type="component" value="Chromosome"/>
</dbReference>
<dbReference type="InterPro" id="IPR011330">
    <property type="entry name" value="Glyco_hydro/deAcase_b/a-brl"/>
</dbReference>
<evidence type="ECO:0000256" key="2">
    <source>
        <dbReference type="ARBA" id="ARBA00022729"/>
    </source>
</evidence>
<feature type="compositionally biased region" description="Basic and acidic residues" evidence="3">
    <location>
        <begin position="310"/>
        <end position="322"/>
    </location>
</feature>
<evidence type="ECO:0000259" key="4">
    <source>
        <dbReference type="Pfam" id="PF01522"/>
    </source>
</evidence>
<dbReference type="InterPro" id="IPR002509">
    <property type="entry name" value="NODB_dom"/>
</dbReference>
<dbReference type="AlphaFoldDB" id="H8G3N5"/>
<keyword evidence="5" id="KW-0378">Hydrolase</keyword>
<name>H8G3N5_9PSEU</name>
<feature type="region of interest" description="Disordered" evidence="3">
    <location>
        <begin position="304"/>
        <end position="335"/>
    </location>
</feature>
<keyword evidence="5" id="KW-0326">Glycosidase</keyword>
<dbReference type="PROSITE" id="PS51257">
    <property type="entry name" value="PROKAR_LIPOPROTEIN"/>
    <property type="match status" value="1"/>
</dbReference>
<dbReference type="HOGENOM" id="CLU_058366_0_0_11"/>
<dbReference type="SUPFAM" id="SSF88713">
    <property type="entry name" value="Glycoside hydrolase/deacetylase"/>
    <property type="match status" value="1"/>
</dbReference>
<comment type="subcellular location">
    <subcellularLocation>
        <location evidence="1">Secreted</location>
    </subcellularLocation>
</comment>
<evidence type="ECO:0000313" key="6">
    <source>
        <dbReference type="Proteomes" id="UP000004705"/>
    </source>
</evidence>
<dbReference type="PANTHER" id="PTHR34216">
    <property type="match status" value="1"/>
</dbReference>
<keyword evidence="5" id="KW-0624">Polysaccharide degradation</keyword>
<gene>
    <name evidence="5" type="ORF">SacazDRAFT_01157</name>
</gene>
<dbReference type="InterPro" id="IPR051398">
    <property type="entry name" value="Polysacch_Deacetylase"/>
</dbReference>
<keyword evidence="2" id="KW-0732">Signal</keyword>